<protein>
    <recommendedName>
        <fullName evidence="8">ABC transmembrane type-1 domain-containing protein</fullName>
    </recommendedName>
</protein>
<evidence type="ECO:0000256" key="1">
    <source>
        <dbReference type="ARBA" id="ARBA00004651"/>
    </source>
</evidence>
<organism evidence="9">
    <name type="scientific">marine sediment metagenome</name>
    <dbReference type="NCBI Taxonomy" id="412755"/>
    <lineage>
        <taxon>unclassified sequences</taxon>
        <taxon>metagenomes</taxon>
        <taxon>ecological metagenomes</taxon>
    </lineage>
</organism>
<keyword evidence="6 7" id="KW-0472">Membrane</keyword>
<keyword evidence="2" id="KW-0813">Transport</keyword>
<comment type="caution">
    <text evidence="9">The sequence shown here is derived from an EMBL/GenBank/DDBJ whole genome shotgun (WGS) entry which is preliminary data.</text>
</comment>
<feature type="transmembrane region" description="Helical" evidence="7">
    <location>
        <begin position="94"/>
        <end position="117"/>
    </location>
</feature>
<feature type="transmembrane region" description="Helical" evidence="7">
    <location>
        <begin position="129"/>
        <end position="153"/>
    </location>
</feature>
<evidence type="ECO:0000259" key="8">
    <source>
        <dbReference type="PROSITE" id="PS50928"/>
    </source>
</evidence>
<evidence type="ECO:0000256" key="7">
    <source>
        <dbReference type="SAM" id="Phobius"/>
    </source>
</evidence>
<evidence type="ECO:0000256" key="2">
    <source>
        <dbReference type="ARBA" id="ARBA00022448"/>
    </source>
</evidence>
<dbReference type="PANTHER" id="PTHR43744:SF4">
    <property type="entry name" value="OSMOPROTECTIVE COMPOUNDS UPTAKE PERMEASE PROTEIN GGTD"/>
    <property type="match status" value="1"/>
</dbReference>
<evidence type="ECO:0000256" key="4">
    <source>
        <dbReference type="ARBA" id="ARBA00022692"/>
    </source>
</evidence>
<evidence type="ECO:0000313" key="9">
    <source>
        <dbReference type="EMBL" id="KKM71934.1"/>
    </source>
</evidence>
<dbReference type="AlphaFoldDB" id="A0A0F9JQ09"/>
<dbReference type="PROSITE" id="PS50928">
    <property type="entry name" value="ABC_TM1"/>
    <property type="match status" value="1"/>
</dbReference>
<accession>A0A0F9JQ09</accession>
<proteinExistence type="predicted"/>
<reference evidence="9" key="1">
    <citation type="journal article" date="2015" name="Nature">
        <title>Complex archaea that bridge the gap between prokaryotes and eukaryotes.</title>
        <authorList>
            <person name="Spang A."/>
            <person name="Saw J.H."/>
            <person name="Jorgensen S.L."/>
            <person name="Zaremba-Niedzwiedzka K."/>
            <person name="Martijn J."/>
            <person name="Lind A.E."/>
            <person name="van Eijk R."/>
            <person name="Schleper C."/>
            <person name="Guy L."/>
            <person name="Ettema T.J."/>
        </authorList>
    </citation>
    <scope>NUCLEOTIDE SEQUENCE</scope>
</reference>
<dbReference type="CDD" id="cd06261">
    <property type="entry name" value="TM_PBP2"/>
    <property type="match status" value="1"/>
</dbReference>
<feature type="transmembrane region" description="Helical" evidence="7">
    <location>
        <begin position="229"/>
        <end position="254"/>
    </location>
</feature>
<keyword evidence="3" id="KW-1003">Cell membrane</keyword>
<evidence type="ECO:0000256" key="6">
    <source>
        <dbReference type="ARBA" id="ARBA00023136"/>
    </source>
</evidence>
<feature type="transmembrane region" description="Helical" evidence="7">
    <location>
        <begin position="186"/>
        <end position="208"/>
    </location>
</feature>
<dbReference type="SUPFAM" id="SSF161098">
    <property type="entry name" value="MetI-like"/>
    <property type="match status" value="1"/>
</dbReference>
<feature type="non-terminal residue" evidence="9">
    <location>
        <position position="257"/>
    </location>
</feature>
<gene>
    <name evidence="9" type="ORF">LCGC14_1425540</name>
</gene>
<feature type="transmembrane region" description="Helical" evidence="7">
    <location>
        <begin position="30"/>
        <end position="52"/>
    </location>
</feature>
<dbReference type="GO" id="GO:0005886">
    <property type="term" value="C:plasma membrane"/>
    <property type="evidence" value="ECO:0007669"/>
    <property type="project" value="UniProtKB-SubCell"/>
</dbReference>
<dbReference type="PANTHER" id="PTHR43744">
    <property type="entry name" value="ABC TRANSPORTER PERMEASE PROTEIN MG189-RELATED-RELATED"/>
    <property type="match status" value="1"/>
</dbReference>
<evidence type="ECO:0000256" key="5">
    <source>
        <dbReference type="ARBA" id="ARBA00022989"/>
    </source>
</evidence>
<name>A0A0F9JQ09_9ZZZZ</name>
<dbReference type="Gene3D" id="1.10.3720.10">
    <property type="entry name" value="MetI-like"/>
    <property type="match status" value="1"/>
</dbReference>
<dbReference type="InterPro" id="IPR000515">
    <property type="entry name" value="MetI-like"/>
</dbReference>
<dbReference type="GO" id="GO:0055085">
    <property type="term" value="P:transmembrane transport"/>
    <property type="evidence" value="ECO:0007669"/>
    <property type="project" value="InterPro"/>
</dbReference>
<dbReference type="EMBL" id="LAZR01009552">
    <property type="protein sequence ID" value="KKM71934.1"/>
    <property type="molecule type" value="Genomic_DNA"/>
</dbReference>
<dbReference type="InterPro" id="IPR035906">
    <property type="entry name" value="MetI-like_sf"/>
</dbReference>
<evidence type="ECO:0000256" key="3">
    <source>
        <dbReference type="ARBA" id="ARBA00022475"/>
    </source>
</evidence>
<dbReference type="Pfam" id="PF00528">
    <property type="entry name" value="BPD_transp_1"/>
    <property type="match status" value="1"/>
</dbReference>
<comment type="subcellular location">
    <subcellularLocation>
        <location evidence="1">Cell membrane</location>
        <topology evidence="1">Multi-pass membrane protein</topology>
    </subcellularLocation>
</comment>
<feature type="domain" description="ABC transmembrane type-1" evidence="8">
    <location>
        <begin position="94"/>
        <end position="257"/>
    </location>
</feature>
<keyword evidence="4 7" id="KW-0812">Transmembrane</keyword>
<keyword evidence="5 7" id="KW-1133">Transmembrane helix</keyword>
<sequence>MTQENPSTGAEAAPRTLGLARSLKRVASRLPLHLTLIGLMVLWSIPTLALLISSFRDPIAIASSGWWNVVTDPFDFTLDNYDSVLSQQGMARSFLNSLIITFPATVLVILVAAFAAYAFAWMRFPGRNILFLVVVALLVVPLQMTLIPVLRLYGEVTVDVELPSFDLPVLGGTIGGGNLFGTNSFVGLWVAHIAYGLPFAVFLLRSFFGALPKELFESAYLDGASDLRVFFRIVLPLSGPVIAALVIFEFLFVWQDL</sequence>